<keyword evidence="4" id="KW-0234">DNA repair</keyword>
<evidence type="ECO:0000256" key="4">
    <source>
        <dbReference type="ARBA" id="ARBA00023204"/>
    </source>
</evidence>
<keyword evidence="3" id="KW-0227">DNA damage</keyword>
<reference evidence="6 7" key="1">
    <citation type="journal article" date="2015" name="Genome Announc.">
        <title>Expanding the biotechnology potential of lactobacilli through comparative genomics of 213 strains and associated genera.</title>
        <authorList>
            <person name="Sun Z."/>
            <person name="Harris H.M."/>
            <person name="McCann A."/>
            <person name="Guo C."/>
            <person name="Argimon S."/>
            <person name="Zhang W."/>
            <person name="Yang X."/>
            <person name="Jeffery I.B."/>
            <person name="Cooney J.C."/>
            <person name="Kagawa T.F."/>
            <person name="Liu W."/>
            <person name="Song Y."/>
            <person name="Salvetti E."/>
            <person name="Wrobel A."/>
            <person name="Rasinkangas P."/>
            <person name="Parkhill J."/>
            <person name="Rea M.C."/>
            <person name="O'Sullivan O."/>
            <person name="Ritari J."/>
            <person name="Douillard F.P."/>
            <person name="Paul Ross R."/>
            <person name="Yang R."/>
            <person name="Briner A.E."/>
            <person name="Felis G.E."/>
            <person name="de Vos W.M."/>
            <person name="Barrangou R."/>
            <person name="Klaenhammer T.R."/>
            <person name="Caufield P.W."/>
            <person name="Cui Y."/>
            <person name="Zhang H."/>
            <person name="O'Toole P.W."/>
        </authorList>
    </citation>
    <scope>NUCLEOTIDE SEQUENCE [LARGE SCALE GENOMIC DNA]</scope>
    <source>
        <strain evidence="6 7">DSM 22698</strain>
    </source>
</reference>
<feature type="domain" description="HhH-GPD" evidence="5">
    <location>
        <begin position="54"/>
        <end position="203"/>
    </location>
</feature>
<evidence type="ECO:0000313" key="6">
    <source>
        <dbReference type="EMBL" id="KRM86973.1"/>
    </source>
</evidence>
<name>A0A0R2C5G2_9LACO</name>
<dbReference type="EC" id="3.2.2.21" evidence="2"/>
<dbReference type="InterPro" id="IPR051912">
    <property type="entry name" value="Alkylbase_DNA_Glycosylase/TA"/>
</dbReference>
<evidence type="ECO:0000259" key="5">
    <source>
        <dbReference type="SMART" id="SM00478"/>
    </source>
</evidence>
<keyword evidence="7" id="KW-1185">Reference proteome</keyword>
<dbReference type="GO" id="GO:0006285">
    <property type="term" value="P:base-excision repair, AP site formation"/>
    <property type="evidence" value="ECO:0007669"/>
    <property type="project" value="TreeGrafter"/>
</dbReference>
<dbReference type="GO" id="GO:0032131">
    <property type="term" value="F:alkylated DNA binding"/>
    <property type="evidence" value="ECO:0007669"/>
    <property type="project" value="TreeGrafter"/>
</dbReference>
<accession>A0A0R2C5G2</accession>
<proteinExistence type="predicted"/>
<dbReference type="SUPFAM" id="SSF48150">
    <property type="entry name" value="DNA-glycosylase"/>
    <property type="match status" value="1"/>
</dbReference>
<evidence type="ECO:0000256" key="2">
    <source>
        <dbReference type="ARBA" id="ARBA00012000"/>
    </source>
</evidence>
<dbReference type="Gene3D" id="1.10.1670.40">
    <property type="match status" value="1"/>
</dbReference>
<comment type="catalytic activity">
    <reaction evidence="1">
        <text>Hydrolysis of alkylated DNA, releasing 3-methyladenine, 3-methylguanine, 7-methylguanine and 7-methyladenine.</text>
        <dbReference type="EC" id="3.2.2.21"/>
    </reaction>
</comment>
<dbReference type="Pfam" id="PF00730">
    <property type="entry name" value="HhH-GPD"/>
    <property type="match status" value="1"/>
</dbReference>
<dbReference type="GO" id="GO:0032993">
    <property type="term" value="C:protein-DNA complex"/>
    <property type="evidence" value="ECO:0007669"/>
    <property type="project" value="TreeGrafter"/>
</dbReference>
<dbReference type="GO" id="GO:0006307">
    <property type="term" value="P:DNA alkylation repair"/>
    <property type="evidence" value="ECO:0007669"/>
    <property type="project" value="TreeGrafter"/>
</dbReference>
<evidence type="ECO:0000256" key="1">
    <source>
        <dbReference type="ARBA" id="ARBA00000086"/>
    </source>
</evidence>
<dbReference type="Gene3D" id="1.10.340.30">
    <property type="entry name" value="Hypothetical protein, domain 2"/>
    <property type="match status" value="1"/>
</dbReference>
<dbReference type="STRING" id="1423810.FD19_GL001554"/>
<sequence>MPAVHTLTADTPAVRYLCAKDKHLAKVIQMVGSISYTLAPSPYAFMVREIINQMLSNKVAAVFSRRLAALVAGPVTPGAIHQLTDAQLLSIGISRAKVRYIRALTDAVVNHTIDFDQYPDMSDTEVLHDLTSVRGIGNWSAKMYLIFVLDRPDVLPFEDVAFLQGYSWVYKTNDWHRQAVMKKCRKWHPYRAIAARYMYRAVDMELTKKPFHLFK</sequence>
<dbReference type="Proteomes" id="UP000051789">
    <property type="component" value="Unassembled WGS sequence"/>
</dbReference>
<dbReference type="InterPro" id="IPR011257">
    <property type="entry name" value="DNA_glycosylase"/>
</dbReference>
<dbReference type="EMBL" id="AYZK01000004">
    <property type="protein sequence ID" value="KRM86973.1"/>
    <property type="molecule type" value="Genomic_DNA"/>
</dbReference>
<gene>
    <name evidence="6" type="ORF">FD19_GL001554</name>
</gene>
<evidence type="ECO:0000256" key="3">
    <source>
        <dbReference type="ARBA" id="ARBA00022763"/>
    </source>
</evidence>
<dbReference type="AlphaFoldDB" id="A0A0R2C5G2"/>
<organism evidence="6 7">
    <name type="scientific">Lacticaseibacillus thailandensis DSM 22698 = JCM 13996</name>
    <dbReference type="NCBI Taxonomy" id="1423810"/>
    <lineage>
        <taxon>Bacteria</taxon>
        <taxon>Bacillati</taxon>
        <taxon>Bacillota</taxon>
        <taxon>Bacilli</taxon>
        <taxon>Lactobacillales</taxon>
        <taxon>Lactobacillaceae</taxon>
        <taxon>Lacticaseibacillus</taxon>
    </lineage>
</organism>
<dbReference type="OrthoDB" id="9785929at2"/>
<dbReference type="GO" id="GO:0008725">
    <property type="term" value="F:DNA-3-methyladenine glycosylase activity"/>
    <property type="evidence" value="ECO:0007669"/>
    <property type="project" value="TreeGrafter"/>
</dbReference>
<dbReference type="PATRIC" id="fig|1423810.4.peg.1600"/>
<protein>
    <recommendedName>
        <fullName evidence="2">DNA-3-methyladenine glycosylase II</fullName>
        <ecNumber evidence="2">3.2.2.21</ecNumber>
    </recommendedName>
</protein>
<dbReference type="PANTHER" id="PTHR43003">
    <property type="entry name" value="DNA-3-METHYLADENINE GLYCOSYLASE"/>
    <property type="match status" value="1"/>
</dbReference>
<dbReference type="RefSeq" id="WP_054750795.1">
    <property type="nucleotide sequence ID" value="NZ_AYZK01000004.1"/>
</dbReference>
<dbReference type="CDD" id="cd00056">
    <property type="entry name" value="ENDO3c"/>
    <property type="match status" value="1"/>
</dbReference>
<dbReference type="GO" id="GO:0043916">
    <property type="term" value="F:DNA-7-methylguanine glycosylase activity"/>
    <property type="evidence" value="ECO:0007669"/>
    <property type="project" value="TreeGrafter"/>
</dbReference>
<dbReference type="PANTHER" id="PTHR43003:SF5">
    <property type="entry name" value="DNA-3-METHYLADENINE GLYCOSYLASE"/>
    <property type="match status" value="1"/>
</dbReference>
<dbReference type="GO" id="GO:0005737">
    <property type="term" value="C:cytoplasm"/>
    <property type="evidence" value="ECO:0007669"/>
    <property type="project" value="TreeGrafter"/>
</dbReference>
<dbReference type="SMART" id="SM00478">
    <property type="entry name" value="ENDO3c"/>
    <property type="match status" value="1"/>
</dbReference>
<comment type="caution">
    <text evidence="6">The sequence shown here is derived from an EMBL/GenBank/DDBJ whole genome shotgun (WGS) entry which is preliminary data.</text>
</comment>
<evidence type="ECO:0000313" key="7">
    <source>
        <dbReference type="Proteomes" id="UP000051789"/>
    </source>
</evidence>
<dbReference type="InterPro" id="IPR003265">
    <property type="entry name" value="HhH-GPD_domain"/>
</dbReference>